<comment type="caution">
    <text evidence="4">The sequence shown here is derived from an EMBL/GenBank/DDBJ whole genome shotgun (WGS) entry which is preliminary data.</text>
</comment>
<protein>
    <submittedName>
        <fullName evidence="4">N-acetyltransferase</fullName>
        <ecNumber evidence="4">2.3.1.-</ecNumber>
    </submittedName>
</protein>
<dbReference type="PROSITE" id="PS51186">
    <property type="entry name" value="GNAT"/>
    <property type="match status" value="1"/>
</dbReference>
<name>A0A9D2NDC7_9FIRM</name>
<dbReference type="Proteomes" id="UP000823891">
    <property type="component" value="Unassembled WGS sequence"/>
</dbReference>
<evidence type="ECO:0000256" key="2">
    <source>
        <dbReference type="ARBA" id="ARBA00023315"/>
    </source>
</evidence>
<reference evidence="4" key="1">
    <citation type="journal article" date="2021" name="PeerJ">
        <title>Extensive microbial diversity within the chicken gut microbiome revealed by metagenomics and culture.</title>
        <authorList>
            <person name="Gilroy R."/>
            <person name="Ravi A."/>
            <person name="Getino M."/>
            <person name="Pursley I."/>
            <person name="Horton D.L."/>
            <person name="Alikhan N.F."/>
            <person name="Baker D."/>
            <person name="Gharbi K."/>
            <person name="Hall N."/>
            <person name="Watson M."/>
            <person name="Adriaenssens E.M."/>
            <person name="Foster-Nyarko E."/>
            <person name="Jarju S."/>
            <person name="Secka A."/>
            <person name="Antonio M."/>
            <person name="Oren A."/>
            <person name="Chaudhuri R.R."/>
            <person name="La Ragione R."/>
            <person name="Hildebrand F."/>
            <person name="Pallen M.J."/>
        </authorList>
    </citation>
    <scope>NUCLEOTIDE SEQUENCE</scope>
    <source>
        <strain evidence="4">USAMLcec2-132</strain>
    </source>
</reference>
<dbReference type="CDD" id="cd04301">
    <property type="entry name" value="NAT_SF"/>
    <property type="match status" value="1"/>
</dbReference>
<gene>
    <name evidence="4" type="ORF">H9761_02680</name>
</gene>
<keyword evidence="2 4" id="KW-0012">Acyltransferase</keyword>
<dbReference type="SUPFAM" id="SSF55729">
    <property type="entry name" value="Acyl-CoA N-acyltransferases (Nat)"/>
    <property type="match status" value="1"/>
</dbReference>
<evidence type="ECO:0000313" key="4">
    <source>
        <dbReference type="EMBL" id="HJC22595.1"/>
    </source>
</evidence>
<dbReference type="NCBIfam" id="NF007853">
    <property type="entry name" value="PRK10562.1"/>
    <property type="match status" value="1"/>
</dbReference>
<dbReference type="InterPro" id="IPR016181">
    <property type="entry name" value="Acyl_CoA_acyltransferase"/>
</dbReference>
<dbReference type="Pfam" id="PF00583">
    <property type="entry name" value="Acetyltransf_1"/>
    <property type="match status" value="1"/>
</dbReference>
<keyword evidence="1 4" id="KW-0808">Transferase</keyword>
<dbReference type="InterPro" id="IPR000182">
    <property type="entry name" value="GNAT_dom"/>
</dbReference>
<proteinExistence type="predicted"/>
<dbReference type="PANTHER" id="PTHR43800:SF1">
    <property type="entry name" value="PEPTIDYL-LYSINE N-ACETYLTRANSFERASE YJAB"/>
    <property type="match status" value="1"/>
</dbReference>
<dbReference type="Gene3D" id="3.40.630.30">
    <property type="match status" value="1"/>
</dbReference>
<sequence length="143" mass="16319">MLRTFTPNDLEQVMRLWLDGNLEAHPFIAGEYWEDNAGMVARQLLQAEVYVWEEEGEIRGFAGLQENYLAGIFVKNSCRSKGVGRKLLGHVKATHPFFFLHVYAENERAVAFYRREGLKVVSGQTEEDTGRAEYTMQWNGSAG</sequence>
<evidence type="ECO:0000256" key="1">
    <source>
        <dbReference type="ARBA" id="ARBA00022679"/>
    </source>
</evidence>
<dbReference type="EC" id="2.3.1.-" evidence="4"/>
<evidence type="ECO:0000259" key="3">
    <source>
        <dbReference type="PROSITE" id="PS51186"/>
    </source>
</evidence>
<dbReference type="PANTHER" id="PTHR43800">
    <property type="entry name" value="PEPTIDYL-LYSINE N-ACETYLTRANSFERASE YJAB"/>
    <property type="match status" value="1"/>
</dbReference>
<feature type="domain" description="N-acetyltransferase" evidence="3">
    <location>
        <begin position="1"/>
        <end position="141"/>
    </location>
</feature>
<evidence type="ECO:0000313" key="5">
    <source>
        <dbReference type="Proteomes" id="UP000823891"/>
    </source>
</evidence>
<dbReference type="AlphaFoldDB" id="A0A9D2NDC7"/>
<dbReference type="GO" id="GO:0016747">
    <property type="term" value="F:acyltransferase activity, transferring groups other than amino-acyl groups"/>
    <property type="evidence" value="ECO:0007669"/>
    <property type="project" value="InterPro"/>
</dbReference>
<reference evidence="4" key="2">
    <citation type="submission" date="2021-04" db="EMBL/GenBank/DDBJ databases">
        <authorList>
            <person name="Gilroy R."/>
        </authorList>
    </citation>
    <scope>NUCLEOTIDE SEQUENCE</scope>
    <source>
        <strain evidence="4">USAMLcec2-132</strain>
    </source>
</reference>
<dbReference type="EMBL" id="DWWS01000013">
    <property type="protein sequence ID" value="HJC22595.1"/>
    <property type="molecule type" value="Genomic_DNA"/>
</dbReference>
<accession>A0A9D2NDC7</accession>
<organism evidence="4 5">
    <name type="scientific">Candidatus Eisenbergiella merdavium</name>
    <dbReference type="NCBI Taxonomy" id="2838551"/>
    <lineage>
        <taxon>Bacteria</taxon>
        <taxon>Bacillati</taxon>
        <taxon>Bacillota</taxon>
        <taxon>Clostridia</taxon>
        <taxon>Lachnospirales</taxon>
        <taxon>Lachnospiraceae</taxon>
        <taxon>Eisenbergiella</taxon>
    </lineage>
</organism>